<evidence type="ECO:0000256" key="5">
    <source>
        <dbReference type="ARBA" id="ARBA00022694"/>
    </source>
</evidence>
<keyword evidence="9" id="KW-0460">Magnesium</keyword>
<evidence type="ECO:0000256" key="4">
    <source>
        <dbReference type="ARBA" id="ARBA00022490"/>
    </source>
</evidence>
<comment type="caution">
    <text evidence="11">The sequence shown here is derived from an EMBL/GenBank/DDBJ whole genome shotgun (WGS) entry which is preliminary data.</text>
</comment>
<accession>A0A538TQU4</accession>
<dbReference type="Pfam" id="PF02367">
    <property type="entry name" value="TsaE"/>
    <property type="match status" value="1"/>
</dbReference>
<evidence type="ECO:0000256" key="3">
    <source>
        <dbReference type="ARBA" id="ARBA00019010"/>
    </source>
</evidence>
<dbReference type="GO" id="GO:0002949">
    <property type="term" value="P:tRNA threonylcarbamoyladenosine modification"/>
    <property type="evidence" value="ECO:0007669"/>
    <property type="project" value="InterPro"/>
</dbReference>
<dbReference type="Gene3D" id="3.40.50.300">
    <property type="entry name" value="P-loop containing nucleotide triphosphate hydrolases"/>
    <property type="match status" value="1"/>
</dbReference>
<dbReference type="EMBL" id="VBOZ01000010">
    <property type="protein sequence ID" value="TMQ65994.1"/>
    <property type="molecule type" value="Genomic_DNA"/>
</dbReference>
<keyword evidence="11" id="KW-0808">Transferase</keyword>
<dbReference type="PANTHER" id="PTHR33540">
    <property type="entry name" value="TRNA THREONYLCARBAMOYLADENOSINE BIOSYNTHESIS PROTEIN TSAE"/>
    <property type="match status" value="1"/>
</dbReference>
<reference evidence="11 12" key="1">
    <citation type="journal article" date="2019" name="Nat. Microbiol.">
        <title>Mediterranean grassland soil C-N compound turnover is dependent on rainfall and depth, and is mediated by genomically divergent microorganisms.</title>
        <authorList>
            <person name="Diamond S."/>
            <person name="Andeer P.F."/>
            <person name="Li Z."/>
            <person name="Crits-Christoph A."/>
            <person name="Burstein D."/>
            <person name="Anantharaman K."/>
            <person name="Lane K.R."/>
            <person name="Thomas B.C."/>
            <person name="Pan C."/>
            <person name="Northen T.R."/>
            <person name="Banfield J.F."/>
        </authorList>
    </citation>
    <scope>NUCLEOTIDE SEQUENCE [LARGE SCALE GENOMIC DNA]</scope>
    <source>
        <strain evidence="11">WS_9</strain>
    </source>
</reference>
<dbReference type="GO" id="GO:0005524">
    <property type="term" value="F:ATP binding"/>
    <property type="evidence" value="ECO:0007669"/>
    <property type="project" value="UniProtKB-KW"/>
</dbReference>
<evidence type="ECO:0000256" key="9">
    <source>
        <dbReference type="ARBA" id="ARBA00022842"/>
    </source>
</evidence>
<comment type="subcellular location">
    <subcellularLocation>
        <location evidence="1">Cytoplasm</location>
    </subcellularLocation>
</comment>
<dbReference type="NCBIfam" id="TIGR00150">
    <property type="entry name" value="T6A_YjeE"/>
    <property type="match status" value="1"/>
</dbReference>
<keyword evidence="4" id="KW-0963">Cytoplasm</keyword>
<evidence type="ECO:0000256" key="10">
    <source>
        <dbReference type="ARBA" id="ARBA00032441"/>
    </source>
</evidence>
<dbReference type="InterPro" id="IPR003442">
    <property type="entry name" value="T6A_TsaE"/>
</dbReference>
<evidence type="ECO:0000313" key="12">
    <source>
        <dbReference type="Proteomes" id="UP000317691"/>
    </source>
</evidence>
<keyword evidence="7" id="KW-0547">Nucleotide-binding</keyword>
<sequence>MNVELRSMLRTEGETLSLGRHVGSLLKPGDWIALTGELGSGKTTFVSGVLASLHPGARVRSPTYVLVEVYGAKPTVVHADLFRLASSREFAGLGLEDLALGDAVVLVEWADRAAGDLPLDRLDLELRYLDGDGREIRIRPRGDRWESLAREGAFDRDRWHDALYPGN</sequence>
<proteinExistence type="inferred from homology"/>
<dbReference type="GO" id="GO:0005737">
    <property type="term" value="C:cytoplasm"/>
    <property type="evidence" value="ECO:0007669"/>
    <property type="project" value="UniProtKB-SubCell"/>
</dbReference>
<dbReference type="PANTHER" id="PTHR33540:SF2">
    <property type="entry name" value="TRNA THREONYLCARBAMOYLADENOSINE BIOSYNTHESIS PROTEIN TSAE"/>
    <property type="match status" value="1"/>
</dbReference>
<dbReference type="GO" id="GO:0046872">
    <property type="term" value="F:metal ion binding"/>
    <property type="evidence" value="ECO:0007669"/>
    <property type="project" value="UniProtKB-KW"/>
</dbReference>
<keyword evidence="8" id="KW-0067">ATP-binding</keyword>
<evidence type="ECO:0000313" key="11">
    <source>
        <dbReference type="EMBL" id="TMQ65994.1"/>
    </source>
</evidence>
<evidence type="ECO:0000256" key="2">
    <source>
        <dbReference type="ARBA" id="ARBA00007599"/>
    </source>
</evidence>
<protein>
    <recommendedName>
        <fullName evidence="3">tRNA threonylcarbamoyladenosine biosynthesis protein TsaE</fullName>
    </recommendedName>
    <alternativeName>
        <fullName evidence="10">t(6)A37 threonylcarbamoyladenosine biosynthesis protein TsaE</fullName>
    </alternativeName>
</protein>
<comment type="similarity">
    <text evidence="2">Belongs to the TsaE family.</text>
</comment>
<keyword evidence="5" id="KW-0819">tRNA processing</keyword>
<keyword evidence="6" id="KW-0479">Metal-binding</keyword>
<name>A0A538TQU4_UNCEI</name>
<evidence type="ECO:0000256" key="6">
    <source>
        <dbReference type="ARBA" id="ARBA00022723"/>
    </source>
</evidence>
<dbReference type="AlphaFoldDB" id="A0A538TQU4"/>
<dbReference type="GO" id="GO:0016740">
    <property type="term" value="F:transferase activity"/>
    <property type="evidence" value="ECO:0007669"/>
    <property type="project" value="UniProtKB-KW"/>
</dbReference>
<dbReference type="SUPFAM" id="SSF52540">
    <property type="entry name" value="P-loop containing nucleoside triphosphate hydrolases"/>
    <property type="match status" value="1"/>
</dbReference>
<evidence type="ECO:0000256" key="7">
    <source>
        <dbReference type="ARBA" id="ARBA00022741"/>
    </source>
</evidence>
<evidence type="ECO:0000256" key="8">
    <source>
        <dbReference type="ARBA" id="ARBA00022840"/>
    </source>
</evidence>
<dbReference type="Proteomes" id="UP000317691">
    <property type="component" value="Unassembled WGS sequence"/>
</dbReference>
<organism evidence="11 12">
    <name type="scientific">Eiseniibacteriota bacterium</name>
    <dbReference type="NCBI Taxonomy" id="2212470"/>
    <lineage>
        <taxon>Bacteria</taxon>
        <taxon>Candidatus Eiseniibacteriota</taxon>
    </lineage>
</organism>
<gene>
    <name evidence="11" type="primary">tsaE</name>
    <name evidence="11" type="ORF">E6K79_03805</name>
</gene>
<evidence type="ECO:0000256" key="1">
    <source>
        <dbReference type="ARBA" id="ARBA00004496"/>
    </source>
</evidence>
<dbReference type="InterPro" id="IPR027417">
    <property type="entry name" value="P-loop_NTPase"/>
</dbReference>